<keyword evidence="7" id="KW-1185">Reference proteome</keyword>
<evidence type="ECO:0000256" key="5">
    <source>
        <dbReference type="SAM" id="MobiDB-lite"/>
    </source>
</evidence>
<dbReference type="PANTHER" id="PTHR13501:SF10">
    <property type="entry name" value="LARGE RIBOSOMAL SUBUNIT PROTEIN UL22M"/>
    <property type="match status" value="1"/>
</dbReference>
<sequence>MMSLHLPSRRAATAACACACASIAKPSLHLRYLLPRTQRRNAWFDAWRSAGKKTPGSEASSPFAKSLSKLEKERQLTDRLSNRTQGSTIFDEDIKGAEEQQQEQQQKQTTPGPRKQLTDVSKMKEHMEMALNPDPRWKVRYQRKKIMQMVRANGKLSKEEQLKLTEKEVISKSDGVPTSIKKLGHLSRQITGKTVDDAIAQMRFSKKKAAREVLYQLEEARAEAVASRGMGLGATEGQLLPKKRIILTKDGDKLEVEDPTRLYVDQSWVTKGPPRSMRYQHHGRGHMSWMKSPTSRTYYPGHHLNSYVHMLTNFA</sequence>
<comment type="caution">
    <text evidence="6">The sequence shown here is derived from an EMBL/GenBank/DDBJ whole genome shotgun (WGS) entry which is preliminary data.</text>
</comment>
<dbReference type="GO" id="GO:0003735">
    <property type="term" value="F:structural constituent of ribosome"/>
    <property type="evidence" value="ECO:0007669"/>
    <property type="project" value="InterPro"/>
</dbReference>
<dbReference type="OrthoDB" id="416470at2759"/>
<comment type="similarity">
    <text evidence="1 4">Belongs to the universal ribosomal protein uL22 family.</text>
</comment>
<name>A0A553HVI9_9PEZI</name>
<evidence type="ECO:0000256" key="4">
    <source>
        <dbReference type="RuleBase" id="RU004005"/>
    </source>
</evidence>
<dbReference type="Pfam" id="PF00237">
    <property type="entry name" value="Ribosomal_L22"/>
    <property type="match status" value="1"/>
</dbReference>
<evidence type="ECO:0000256" key="2">
    <source>
        <dbReference type="ARBA" id="ARBA00022980"/>
    </source>
</evidence>
<keyword evidence="3 4" id="KW-0687">Ribonucleoprotein</keyword>
<dbReference type="AlphaFoldDB" id="A0A553HVI9"/>
<reference evidence="7" key="1">
    <citation type="submission" date="2019-06" db="EMBL/GenBank/DDBJ databases">
        <title>Draft genome sequence of the griseofulvin-producing fungus Xylaria cubensis strain G536.</title>
        <authorList>
            <person name="Mead M.E."/>
            <person name="Raja H.A."/>
            <person name="Steenwyk J.L."/>
            <person name="Knowles S.L."/>
            <person name="Oberlies N.H."/>
            <person name="Rokas A."/>
        </authorList>
    </citation>
    <scope>NUCLEOTIDE SEQUENCE [LARGE SCALE GENOMIC DNA]</scope>
    <source>
        <strain evidence="7">G536</strain>
    </source>
</reference>
<dbReference type="InterPro" id="IPR001063">
    <property type="entry name" value="Ribosomal_uL22"/>
</dbReference>
<dbReference type="EMBL" id="VFLP01000040">
    <property type="protein sequence ID" value="TRX91970.1"/>
    <property type="molecule type" value="Genomic_DNA"/>
</dbReference>
<evidence type="ECO:0008006" key="8">
    <source>
        <dbReference type="Google" id="ProtNLM"/>
    </source>
</evidence>
<accession>A0A553HVI9</accession>
<dbReference type="Gene3D" id="3.90.470.10">
    <property type="entry name" value="Ribosomal protein L22/L17"/>
    <property type="match status" value="1"/>
</dbReference>
<dbReference type="GO" id="GO:0015934">
    <property type="term" value="C:large ribosomal subunit"/>
    <property type="evidence" value="ECO:0007669"/>
    <property type="project" value="InterPro"/>
</dbReference>
<protein>
    <recommendedName>
        <fullName evidence="8">Ribosomal protein L22</fullName>
    </recommendedName>
</protein>
<evidence type="ECO:0000256" key="3">
    <source>
        <dbReference type="ARBA" id="ARBA00023274"/>
    </source>
</evidence>
<dbReference type="Proteomes" id="UP000319160">
    <property type="component" value="Unassembled WGS sequence"/>
</dbReference>
<evidence type="ECO:0000256" key="1">
    <source>
        <dbReference type="ARBA" id="ARBA00009451"/>
    </source>
</evidence>
<dbReference type="InterPro" id="IPR047867">
    <property type="entry name" value="Ribosomal_uL22_bac/org-type"/>
</dbReference>
<dbReference type="InterPro" id="IPR036394">
    <property type="entry name" value="Ribosomal_uL22_sf"/>
</dbReference>
<dbReference type="GO" id="GO:0006412">
    <property type="term" value="P:translation"/>
    <property type="evidence" value="ECO:0007669"/>
    <property type="project" value="InterPro"/>
</dbReference>
<feature type="region of interest" description="Disordered" evidence="5">
    <location>
        <begin position="50"/>
        <end position="117"/>
    </location>
</feature>
<keyword evidence="2 4" id="KW-0689">Ribosomal protein</keyword>
<evidence type="ECO:0000313" key="6">
    <source>
        <dbReference type="EMBL" id="TRX91970.1"/>
    </source>
</evidence>
<dbReference type="STRING" id="2512241.A0A553HVI9"/>
<evidence type="ECO:0000313" key="7">
    <source>
        <dbReference type="Proteomes" id="UP000319160"/>
    </source>
</evidence>
<dbReference type="SUPFAM" id="SSF54843">
    <property type="entry name" value="Ribosomal protein L22"/>
    <property type="match status" value="1"/>
</dbReference>
<feature type="compositionally biased region" description="Basic and acidic residues" evidence="5">
    <location>
        <begin position="68"/>
        <end position="81"/>
    </location>
</feature>
<organism evidence="6 7">
    <name type="scientific">Xylaria flabelliformis</name>
    <dbReference type="NCBI Taxonomy" id="2512241"/>
    <lineage>
        <taxon>Eukaryota</taxon>
        <taxon>Fungi</taxon>
        <taxon>Dikarya</taxon>
        <taxon>Ascomycota</taxon>
        <taxon>Pezizomycotina</taxon>
        <taxon>Sordariomycetes</taxon>
        <taxon>Xylariomycetidae</taxon>
        <taxon>Xylariales</taxon>
        <taxon>Xylariaceae</taxon>
        <taxon>Xylaria</taxon>
    </lineage>
</organism>
<proteinExistence type="inferred from homology"/>
<gene>
    <name evidence="6" type="ORF">FHL15_007067</name>
</gene>
<dbReference type="PANTHER" id="PTHR13501">
    <property type="entry name" value="CHLOROPLAST 50S RIBOSOMAL PROTEIN L22-RELATED"/>
    <property type="match status" value="1"/>
</dbReference>